<feature type="transmembrane region" description="Helical" evidence="1">
    <location>
        <begin position="169"/>
        <end position="190"/>
    </location>
</feature>
<dbReference type="KEGG" id="cbak:DA792_11890"/>
<reference evidence="2 3" key="1">
    <citation type="submission" date="2018-03" db="EMBL/GenBank/DDBJ databases">
        <title>The Complete Genome of Celeribacter baekdonensis strain LH4, a Thiosulfate-Oxidizing Alphaproteobacterium Isolated from Gulf of Mexico Continental Slope Sediments.</title>
        <authorList>
            <person name="Flood B.E."/>
            <person name="Bailey J.V."/>
            <person name="Leprich D."/>
        </authorList>
    </citation>
    <scope>NUCLEOTIDE SEQUENCE [LARGE SCALE GENOMIC DNA]</scope>
    <source>
        <strain evidence="2 3">LH4</strain>
    </source>
</reference>
<name>A0A2R4M3S4_9RHOB</name>
<keyword evidence="1" id="KW-0812">Transmembrane</keyword>
<feature type="transmembrane region" description="Helical" evidence="1">
    <location>
        <begin position="116"/>
        <end position="136"/>
    </location>
</feature>
<keyword evidence="1" id="KW-0472">Membrane</keyword>
<evidence type="ECO:0000313" key="2">
    <source>
        <dbReference type="EMBL" id="AVW91692.1"/>
    </source>
</evidence>
<dbReference type="OrthoDB" id="3425563at2"/>
<organism evidence="2 3">
    <name type="scientific">Celeribacter baekdonensis</name>
    <dbReference type="NCBI Taxonomy" id="875171"/>
    <lineage>
        <taxon>Bacteria</taxon>
        <taxon>Pseudomonadati</taxon>
        <taxon>Pseudomonadota</taxon>
        <taxon>Alphaproteobacteria</taxon>
        <taxon>Rhodobacterales</taxon>
        <taxon>Roseobacteraceae</taxon>
        <taxon>Celeribacter</taxon>
    </lineage>
</organism>
<evidence type="ECO:0000313" key="3">
    <source>
        <dbReference type="Proteomes" id="UP000241447"/>
    </source>
</evidence>
<dbReference type="EMBL" id="CP028475">
    <property type="protein sequence ID" value="AVW91692.1"/>
    <property type="molecule type" value="Genomic_DNA"/>
</dbReference>
<protein>
    <submittedName>
        <fullName evidence="2">Uncharacterized protein</fullName>
    </submittedName>
</protein>
<feature type="transmembrane region" description="Helical" evidence="1">
    <location>
        <begin position="52"/>
        <end position="70"/>
    </location>
</feature>
<keyword evidence="1" id="KW-1133">Transmembrane helix</keyword>
<sequence length="197" mass="22035">MPRRFAMSRRFDMSRRDVILSIVLTVALVAVLWLFFTNSAFFDWAFARHQNTLSWIARPVLVLPYCYCAWRRWLPGVILSVLAIVTSMFWFPVPVAPREDVLAFLAMERALLQSGWTAANLLGALAVAVYFGLVALAFWRRSLWLGFVVVALGAGLKLLWSVLFSPEAGVAVAPFALFGVLLLGLVLALLHGLKKRP</sequence>
<dbReference type="RefSeq" id="WP_107720125.1">
    <property type="nucleotide sequence ID" value="NZ_CP028475.1"/>
</dbReference>
<proteinExistence type="predicted"/>
<feature type="transmembrane region" description="Helical" evidence="1">
    <location>
        <begin position="143"/>
        <end position="163"/>
    </location>
</feature>
<feature type="transmembrane region" description="Helical" evidence="1">
    <location>
        <begin position="77"/>
        <end position="96"/>
    </location>
</feature>
<dbReference type="Proteomes" id="UP000241447">
    <property type="component" value="Chromosome"/>
</dbReference>
<evidence type="ECO:0000256" key="1">
    <source>
        <dbReference type="SAM" id="Phobius"/>
    </source>
</evidence>
<gene>
    <name evidence="2" type="ORF">DA792_11890</name>
</gene>
<dbReference type="AlphaFoldDB" id="A0A2R4M3S4"/>
<accession>A0A2R4M3S4</accession>